<keyword evidence="2" id="KW-1185">Reference proteome</keyword>
<organism evidence="1 2">
    <name type="scientific">Granulicella aggregans</name>
    <dbReference type="NCBI Taxonomy" id="474949"/>
    <lineage>
        <taxon>Bacteria</taxon>
        <taxon>Pseudomonadati</taxon>
        <taxon>Acidobacteriota</taxon>
        <taxon>Terriglobia</taxon>
        <taxon>Terriglobales</taxon>
        <taxon>Acidobacteriaceae</taxon>
        <taxon>Granulicella</taxon>
    </lineage>
</organism>
<proteinExistence type="predicted"/>
<reference evidence="1 2" key="1">
    <citation type="submission" date="2020-08" db="EMBL/GenBank/DDBJ databases">
        <title>Genomic Encyclopedia of Type Strains, Phase IV (KMG-V): Genome sequencing to study the core and pangenomes of soil and plant-associated prokaryotes.</title>
        <authorList>
            <person name="Whitman W."/>
        </authorList>
    </citation>
    <scope>NUCLEOTIDE SEQUENCE [LARGE SCALE GENOMIC DNA]</scope>
    <source>
        <strain evidence="1 2">M8UP14</strain>
    </source>
</reference>
<dbReference type="AlphaFoldDB" id="A0A7W7ZGE1"/>
<name>A0A7W7ZGE1_9BACT</name>
<evidence type="ECO:0000313" key="2">
    <source>
        <dbReference type="Proteomes" id="UP000540989"/>
    </source>
</evidence>
<evidence type="ECO:0000313" key="1">
    <source>
        <dbReference type="EMBL" id="MBB5059440.1"/>
    </source>
</evidence>
<sequence>MRRMNEDVDSNQTSKEFPLMLEQIMNIPSGTFIFIALYRSSI</sequence>
<dbReference type="EMBL" id="JACHIP010000006">
    <property type="protein sequence ID" value="MBB5059440.1"/>
    <property type="molecule type" value="Genomic_DNA"/>
</dbReference>
<comment type="caution">
    <text evidence="1">The sequence shown here is derived from an EMBL/GenBank/DDBJ whole genome shotgun (WGS) entry which is preliminary data.</text>
</comment>
<protein>
    <submittedName>
        <fullName evidence="1">Uncharacterized protein</fullName>
    </submittedName>
</protein>
<accession>A0A7W7ZGE1</accession>
<dbReference type="Proteomes" id="UP000540989">
    <property type="component" value="Unassembled WGS sequence"/>
</dbReference>
<gene>
    <name evidence="1" type="ORF">HDF16_004166</name>
</gene>